<keyword evidence="1" id="KW-1133">Transmembrane helix</keyword>
<evidence type="ECO:0000313" key="3">
    <source>
        <dbReference type="Proteomes" id="UP000054783"/>
    </source>
</evidence>
<keyword evidence="1" id="KW-0472">Membrane</keyword>
<dbReference type="AlphaFoldDB" id="A0A0V0ZTP9"/>
<keyword evidence="3" id="KW-1185">Reference proteome</keyword>
<proteinExistence type="predicted"/>
<keyword evidence="1" id="KW-0812">Transmembrane</keyword>
<evidence type="ECO:0000313" key="2">
    <source>
        <dbReference type="EMBL" id="KRY15963.1"/>
    </source>
</evidence>
<feature type="transmembrane region" description="Helical" evidence="1">
    <location>
        <begin position="35"/>
        <end position="54"/>
    </location>
</feature>
<comment type="caution">
    <text evidence="2">The sequence shown here is derived from an EMBL/GenBank/DDBJ whole genome shotgun (WGS) entry which is preliminary data.</text>
</comment>
<feature type="transmembrane region" description="Helical" evidence="1">
    <location>
        <begin position="12"/>
        <end position="29"/>
    </location>
</feature>
<reference evidence="2 3" key="1">
    <citation type="submission" date="2015-01" db="EMBL/GenBank/DDBJ databases">
        <title>Evolution of Trichinella species and genotypes.</title>
        <authorList>
            <person name="Korhonen P.K."/>
            <person name="Edoardo P."/>
            <person name="Giuseppe L.R."/>
            <person name="Gasser R.B."/>
        </authorList>
    </citation>
    <scope>NUCLEOTIDE SEQUENCE [LARGE SCALE GENOMIC DNA]</scope>
    <source>
        <strain evidence="2">ISS2496</strain>
    </source>
</reference>
<sequence>MATVQTTNTQRVALRLVIFTFGLIGSRIAKNRSKLIAISVYALAITVTAWLKLITLHKNQPKGQYCNIKVETKLNGMHNKAINKSANAKLAIRALVGVRRRGKWPMIKMTVALPITATTTTTATADSSAVSATSPPDVFASSGDDVGCRRLAFQEDIVRQTIRRPARPKLLLSFSQSLRPDARLNDVAGKADTTLGSFPV</sequence>
<organism evidence="2 3">
    <name type="scientific">Trichinella patagoniensis</name>
    <dbReference type="NCBI Taxonomy" id="990121"/>
    <lineage>
        <taxon>Eukaryota</taxon>
        <taxon>Metazoa</taxon>
        <taxon>Ecdysozoa</taxon>
        <taxon>Nematoda</taxon>
        <taxon>Enoplea</taxon>
        <taxon>Dorylaimia</taxon>
        <taxon>Trichinellida</taxon>
        <taxon>Trichinellidae</taxon>
        <taxon>Trichinella</taxon>
    </lineage>
</organism>
<dbReference type="Proteomes" id="UP000054783">
    <property type="component" value="Unassembled WGS sequence"/>
</dbReference>
<accession>A0A0V0ZTP9</accession>
<protein>
    <submittedName>
        <fullName evidence="2">Uncharacterized protein</fullName>
    </submittedName>
</protein>
<name>A0A0V0ZTP9_9BILA</name>
<gene>
    <name evidence="2" type="ORF">T12_5649</name>
</gene>
<dbReference type="EMBL" id="JYDQ01000086">
    <property type="protein sequence ID" value="KRY15963.1"/>
    <property type="molecule type" value="Genomic_DNA"/>
</dbReference>
<dbReference type="OrthoDB" id="5915837at2759"/>
<evidence type="ECO:0000256" key="1">
    <source>
        <dbReference type="SAM" id="Phobius"/>
    </source>
</evidence>